<dbReference type="GO" id="GO:0010468">
    <property type="term" value="P:regulation of gene expression"/>
    <property type="evidence" value="ECO:0007669"/>
    <property type="project" value="TreeGrafter"/>
</dbReference>
<dbReference type="Proteomes" id="UP000326757">
    <property type="component" value="Unassembled WGS sequence"/>
</dbReference>
<keyword evidence="6" id="KW-0805">Transcription regulation</keyword>
<name>A0A5N6JZN9_MONLA</name>
<keyword evidence="7" id="KW-0804">Transcription</keyword>
<feature type="region of interest" description="Disordered" evidence="10">
    <location>
        <begin position="49"/>
        <end position="68"/>
    </location>
</feature>
<protein>
    <recommendedName>
        <fullName evidence="11">C2H2-type domain-containing protein</fullName>
    </recommendedName>
</protein>
<feature type="region of interest" description="Disordered" evidence="10">
    <location>
        <begin position="73"/>
        <end position="148"/>
    </location>
</feature>
<feature type="compositionally biased region" description="Low complexity" evidence="10">
    <location>
        <begin position="87"/>
        <end position="98"/>
    </location>
</feature>
<evidence type="ECO:0000256" key="4">
    <source>
        <dbReference type="ARBA" id="ARBA00022771"/>
    </source>
</evidence>
<proteinExistence type="predicted"/>
<keyword evidence="5" id="KW-0862">Zinc</keyword>
<accession>A0A5N6JZN9</accession>
<evidence type="ECO:0000256" key="7">
    <source>
        <dbReference type="ARBA" id="ARBA00023163"/>
    </source>
</evidence>
<keyword evidence="4 9" id="KW-0863">Zinc-finger</keyword>
<dbReference type="Gene3D" id="3.30.160.60">
    <property type="entry name" value="Classic Zinc Finger"/>
    <property type="match status" value="2"/>
</dbReference>
<dbReference type="GO" id="GO:0008270">
    <property type="term" value="F:zinc ion binding"/>
    <property type="evidence" value="ECO:0007669"/>
    <property type="project" value="UniProtKB-KW"/>
</dbReference>
<feature type="compositionally biased region" description="Basic and acidic residues" evidence="10">
    <location>
        <begin position="99"/>
        <end position="109"/>
    </location>
</feature>
<feature type="compositionally biased region" description="Low complexity" evidence="10">
    <location>
        <begin position="139"/>
        <end position="148"/>
    </location>
</feature>
<evidence type="ECO:0000256" key="5">
    <source>
        <dbReference type="ARBA" id="ARBA00022833"/>
    </source>
</evidence>
<dbReference type="PROSITE" id="PS50157">
    <property type="entry name" value="ZINC_FINGER_C2H2_2"/>
    <property type="match status" value="2"/>
</dbReference>
<dbReference type="SMART" id="SM00355">
    <property type="entry name" value="ZnF_C2H2"/>
    <property type="match status" value="2"/>
</dbReference>
<evidence type="ECO:0000256" key="9">
    <source>
        <dbReference type="PROSITE-ProRule" id="PRU00042"/>
    </source>
</evidence>
<evidence type="ECO:0000313" key="13">
    <source>
        <dbReference type="Proteomes" id="UP000326757"/>
    </source>
</evidence>
<keyword evidence="13" id="KW-1185">Reference proteome</keyword>
<gene>
    <name evidence="12" type="ORF">EYC80_006884</name>
</gene>
<evidence type="ECO:0000256" key="1">
    <source>
        <dbReference type="ARBA" id="ARBA00004123"/>
    </source>
</evidence>
<dbReference type="GO" id="GO:0005634">
    <property type="term" value="C:nucleus"/>
    <property type="evidence" value="ECO:0007669"/>
    <property type="project" value="UniProtKB-SubCell"/>
</dbReference>
<reference evidence="12 13" key="1">
    <citation type="submission" date="2019-06" db="EMBL/GenBank/DDBJ databases">
        <title>Genome Sequence of the Brown Rot Fungal Pathogen Monilinia laxa.</title>
        <authorList>
            <person name="De Miccolis Angelini R.M."/>
            <person name="Landi L."/>
            <person name="Abate D."/>
            <person name="Pollastro S."/>
            <person name="Romanazzi G."/>
            <person name="Faretra F."/>
        </authorList>
    </citation>
    <scope>NUCLEOTIDE SEQUENCE [LARGE SCALE GENOMIC DNA]</scope>
    <source>
        <strain evidence="12 13">Mlax316</strain>
    </source>
</reference>
<keyword evidence="8" id="KW-0539">Nucleus</keyword>
<comment type="subcellular location">
    <subcellularLocation>
        <location evidence="1">Nucleus</location>
    </subcellularLocation>
</comment>
<evidence type="ECO:0000256" key="8">
    <source>
        <dbReference type="ARBA" id="ARBA00023242"/>
    </source>
</evidence>
<sequence>MNLSSLVHEPRNHQHHFSHYNNTPEVMASSLVSNPYSVQPMAQHASYAYVNAPQPPPSPPVDETSKCSLPSISSLLGLADGSSPTEQAQQQSSPQQAPLKEEYRPESGHHYGPSPSMSSRGALPPTPPMQSDGGFDGRQSPSQASTSSYSVVSAPGYYFNPSQISAINNMEPHAQRQPAPAVTRRVSMPVSPMSYAHSPFNGSYTMSPGSQSLNSYYPSPIQAQPAQVSGLYYQRPLPQQFPPPLMPVSVTLTPSSGANPWQHHHYISPSSAASFPQSQDRYICQTCNKAFSRPSSLRIHSHSHTGEKPFKCPHQNCGKAFSVRSNMKRHERGCHSFESGTMFLRDYERTVLLCEGKAETKEIARSRDDFGKKKDWEGRGIMKRCLQAHQRSLENRQMIV</sequence>
<organism evidence="12 13">
    <name type="scientific">Monilinia laxa</name>
    <name type="common">Brown rot fungus</name>
    <name type="synonym">Sclerotinia laxa</name>
    <dbReference type="NCBI Taxonomy" id="61186"/>
    <lineage>
        <taxon>Eukaryota</taxon>
        <taxon>Fungi</taxon>
        <taxon>Dikarya</taxon>
        <taxon>Ascomycota</taxon>
        <taxon>Pezizomycotina</taxon>
        <taxon>Leotiomycetes</taxon>
        <taxon>Helotiales</taxon>
        <taxon>Sclerotiniaceae</taxon>
        <taxon>Monilinia</taxon>
    </lineage>
</organism>
<dbReference type="EMBL" id="VIGI01000010">
    <property type="protein sequence ID" value="KAB8294929.1"/>
    <property type="molecule type" value="Genomic_DNA"/>
</dbReference>
<dbReference type="InterPro" id="IPR036236">
    <property type="entry name" value="Znf_C2H2_sf"/>
</dbReference>
<dbReference type="FunFam" id="3.30.160.60:FF:000060">
    <property type="entry name" value="zinc finger protein 436"/>
    <property type="match status" value="1"/>
</dbReference>
<keyword evidence="2" id="KW-0479">Metal-binding</keyword>
<dbReference type="PROSITE" id="PS00028">
    <property type="entry name" value="ZINC_FINGER_C2H2_1"/>
    <property type="match status" value="2"/>
</dbReference>
<dbReference type="PANTHER" id="PTHR16515">
    <property type="entry name" value="PR DOMAIN ZINC FINGER PROTEIN"/>
    <property type="match status" value="1"/>
</dbReference>
<dbReference type="FunFam" id="3.30.160.60:FF:000176">
    <property type="entry name" value="zinc finger protein 70"/>
    <property type="match status" value="1"/>
</dbReference>
<keyword evidence="3" id="KW-0677">Repeat</keyword>
<dbReference type="InterPro" id="IPR050331">
    <property type="entry name" value="Zinc_finger"/>
</dbReference>
<evidence type="ECO:0000256" key="3">
    <source>
        <dbReference type="ARBA" id="ARBA00022737"/>
    </source>
</evidence>
<evidence type="ECO:0000259" key="11">
    <source>
        <dbReference type="PROSITE" id="PS50157"/>
    </source>
</evidence>
<dbReference type="AlphaFoldDB" id="A0A5N6JZN9"/>
<dbReference type="Pfam" id="PF00096">
    <property type="entry name" value="zf-C2H2"/>
    <property type="match status" value="2"/>
</dbReference>
<evidence type="ECO:0000256" key="10">
    <source>
        <dbReference type="SAM" id="MobiDB-lite"/>
    </source>
</evidence>
<evidence type="ECO:0000313" key="12">
    <source>
        <dbReference type="EMBL" id="KAB8294929.1"/>
    </source>
</evidence>
<evidence type="ECO:0000256" key="6">
    <source>
        <dbReference type="ARBA" id="ARBA00023015"/>
    </source>
</evidence>
<comment type="caution">
    <text evidence="12">The sequence shown here is derived from an EMBL/GenBank/DDBJ whole genome shotgun (WGS) entry which is preliminary data.</text>
</comment>
<feature type="domain" description="C2H2-type" evidence="11">
    <location>
        <begin position="310"/>
        <end position="340"/>
    </location>
</feature>
<evidence type="ECO:0000256" key="2">
    <source>
        <dbReference type="ARBA" id="ARBA00022723"/>
    </source>
</evidence>
<dbReference type="PANTHER" id="PTHR16515:SF49">
    <property type="entry name" value="GASTRULA ZINC FINGER PROTEIN XLCGF49.1-LIKE-RELATED"/>
    <property type="match status" value="1"/>
</dbReference>
<dbReference type="SUPFAM" id="SSF57667">
    <property type="entry name" value="beta-beta-alpha zinc fingers"/>
    <property type="match status" value="1"/>
</dbReference>
<dbReference type="InterPro" id="IPR013087">
    <property type="entry name" value="Znf_C2H2_type"/>
</dbReference>
<feature type="domain" description="C2H2-type" evidence="11">
    <location>
        <begin position="282"/>
        <end position="309"/>
    </location>
</feature>
<dbReference type="OrthoDB" id="6077919at2759"/>